<organism evidence="3 4">
    <name type="scientific">Ascobolus immersus RN42</name>
    <dbReference type="NCBI Taxonomy" id="1160509"/>
    <lineage>
        <taxon>Eukaryota</taxon>
        <taxon>Fungi</taxon>
        <taxon>Dikarya</taxon>
        <taxon>Ascomycota</taxon>
        <taxon>Pezizomycotina</taxon>
        <taxon>Pezizomycetes</taxon>
        <taxon>Pezizales</taxon>
        <taxon>Ascobolaceae</taxon>
        <taxon>Ascobolus</taxon>
    </lineage>
</organism>
<feature type="region of interest" description="Disordered" evidence="1">
    <location>
        <begin position="172"/>
        <end position="246"/>
    </location>
</feature>
<keyword evidence="4" id="KW-1185">Reference proteome</keyword>
<evidence type="ECO:0000256" key="1">
    <source>
        <dbReference type="SAM" id="MobiDB-lite"/>
    </source>
</evidence>
<evidence type="ECO:0000313" key="4">
    <source>
        <dbReference type="Proteomes" id="UP000275078"/>
    </source>
</evidence>
<accession>A0A3N4J1K0</accession>
<feature type="transmembrane region" description="Helical" evidence="2">
    <location>
        <begin position="258"/>
        <end position="280"/>
    </location>
</feature>
<evidence type="ECO:0000256" key="2">
    <source>
        <dbReference type="SAM" id="Phobius"/>
    </source>
</evidence>
<keyword evidence="2" id="KW-0812">Transmembrane</keyword>
<reference evidence="3 4" key="1">
    <citation type="journal article" date="2018" name="Nat. Ecol. Evol.">
        <title>Pezizomycetes genomes reveal the molecular basis of ectomycorrhizal truffle lifestyle.</title>
        <authorList>
            <person name="Murat C."/>
            <person name="Payen T."/>
            <person name="Noel B."/>
            <person name="Kuo A."/>
            <person name="Morin E."/>
            <person name="Chen J."/>
            <person name="Kohler A."/>
            <person name="Krizsan K."/>
            <person name="Balestrini R."/>
            <person name="Da Silva C."/>
            <person name="Montanini B."/>
            <person name="Hainaut M."/>
            <person name="Levati E."/>
            <person name="Barry K.W."/>
            <person name="Belfiori B."/>
            <person name="Cichocki N."/>
            <person name="Clum A."/>
            <person name="Dockter R.B."/>
            <person name="Fauchery L."/>
            <person name="Guy J."/>
            <person name="Iotti M."/>
            <person name="Le Tacon F."/>
            <person name="Lindquist E.A."/>
            <person name="Lipzen A."/>
            <person name="Malagnac F."/>
            <person name="Mello A."/>
            <person name="Molinier V."/>
            <person name="Miyauchi S."/>
            <person name="Poulain J."/>
            <person name="Riccioni C."/>
            <person name="Rubini A."/>
            <person name="Sitrit Y."/>
            <person name="Splivallo R."/>
            <person name="Traeger S."/>
            <person name="Wang M."/>
            <person name="Zifcakova L."/>
            <person name="Wipf D."/>
            <person name="Zambonelli A."/>
            <person name="Paolocci F."/>
            <person name="Nowrousian M."/>
            <person name="Ottonello S."/>
            <person name="Baldrian P."/>
            <person name="Spatafora J.W."/>
            <person name="Henrissat B."/>
            <person name="Nagy L.G."/>
            <person name="Aury J.M."/>
            <person name="Wincker P."/>
            <person name="Grigoriev I.V."/>
            <person name="Bonfante P."/>
            <person name="Martin F.M."/>
        </authorList>
    </citation>
    <scope>NUCLEOTIDE SEQUENCE [LARGE SCALE GENOMIC DNA]</scope>
    <source>
        <strain evidence="3 4">RN42</strain>
    </source>
</reference>
<keyword evidence="2" id="KW-0472">Membrane</keyword>
<protein>
    <submittedName>
        <fullName evidence="3">Uncharacterized protein</fullName>
    </submittedName>
</protein>
<dbReference type="AlphaFoldDB" id="A0A3N4J1K0"/>
<dbReference type="Proteomes" id="UP000275078">
    <property type="component" value="Unassembled WGS sequence"/>
</dbReference>
<keyword evidence="2" id="KW-1133">Transmembrane helix</keyword>
<feature type="transmembrane region" description="Helical" evidence="2">
    <location>
        <begin position="14"/>
        <end position="35"/>
    </location>
</feature>
<name>A0A3N4J1K0_ASCIM</name>
<evidence type="ECO:0000313" key="3">
    <source>
        <dbReference type="EMBL" id="RPA87794.1"/>
    </source>
</evidence>
<proteinExistence type="predicted"/>
<dbReference type="EMBL" id="ML119646">
    <property type="protein sequence ID" value="RPA87794.1"/>
    <property type="molecule type" value="Genomic_DNA"/>
</dbReference>
<feature type="compositionally biased region" description="Low complexity" evidence="1">
    <location>
        <begin position="176"/>
        <end position="212"/>
    </location>
</feature>
<sequence length="337" mass="36882">MSAYCGPKNTLCPLLLMSIGIAALLLPFLAVTFSINHPTHGQSLFPRDHKDDIDPQYIPVFTAPKEGNLLRIGTKFNISWTYPEPLASDVDLRVRLPLIDGVTGKPKEAVILDGGANAGPQVIWVEWNLADQILASVGTGDGYFLRVYTKLKDGSNAESVVESENFRIENAQLDASTSSQSSKSTSSSSSNTASSTSSTSSTSSSTTSTPLPTTTPPTTPSKPSITIHIHSTPPAPTSTPLAEPATKRSGINKIRTKWLLITVAVAVPVSVMMLIGWFILKPWLQTLHDERMFRKMHPGVPLMHPSFFDRAVRVRRDRVVGWWRKVFNCKPKYTSPD</sequence>
<gene>
    <name evidence="3" type="ORF">BJ508DRAFT_357377</name>
</gene>